<dbReference type="eggNOG" id="COG0697">
    <property type="taxonomic scope" value="Bacteria"/>
</dbReference>
<dbReference type="Proteomes" id="UP000005631">
    <property type="component" value="Chromosome"/>
</dbReference>
<accession>G8R3C6</accession>
<feature type="transmembrane region" description="Helical" evidence="1">
    <location>
        <begin position="241"/>
        <end position="262"/>
    </location>
</feature>
<evidence type="ECO:0000313" key="3">
    <source>
        <dbReference type="Proteomes" id="UP000005631"/>
    </source>
</evidence>
<dbReference type="AlphaFoldDB" id="G8R3C6"/>
<feature type="transmembrane region" description="Helical" evidence="1">
    <location>
        <begin position="145"/>
        <end position="166"/>
    </location>
</feature>
<keyword evidence="3" id="KW-1185">Reference proteome</keyword>
<dbReference type="InterPro" id="IPR037185">
    <property type="entry name" value="EmrE-like"/>
</dbReference>
<feature type="transmembrane region" description="Helical" evidence="1">
    <location>
        <begin position="178"/>
        <end position="199"/>
    </location>
</feature>
<evidence type="ECO:0000256" key="1">
    <source>
        <dbReference type="SAM" id="Phobius"/>
    </source>
</evidence>
<protein>
    <submittedName>
        <fullName evidence="2">EamA-like transporter family</fullName>
    </submittedName>
</protein>
<feature type="transmembrane region" description="Helical" evidence="1">
    <location>
        <begin position="211"/>
        <end position="229"/>
    </location>
</feature>
<feature type="transmembrane region" description="Helical" evidence="1">
    <location>
        <begin position="90"/>
        <end position="110"/>
    </location>
</feature>
<name>G8R3C6_OWEHD</name>
<dbReference type="STRING" id="926562.Oweho_0937"/>
<feature type="transmembrane region" description="Helical" evidence="1">
    <location>
        <begin position="269"/>
        <end position="286"/>
    </location>
</feature>
<gene>
    <name evidence="2" type="ordered locus">Oweho_0937</name>
</gene>
<keyword evidence="1" id="KW-1133">Transmembrane helix</keyword>
<dbReference type="HOGENOM" id="CLU_062241_1_0_10"/>
<evidence type="ECO:0000313" key="2">
    <source>
        <dbReference type="EMBL" id="AEV31947.1"/>
    </source>
</evidence>
<dbReference type="EMBL" id="CP003156">
    <property type="protein sequence ID" value="AEV31947.1"/>
    <property type="molecule type" value="Genomic_DNA"/>
</dbReference>
<keyword evidence="1" id="KW-0812">Transmembrane</keyword>
<proteinExistence type="predicted"/>
<dbReference type="OrthoDB" id="1524053at2"/>
<organism evidence="2 3">
    <name type="scientific">Owenweeksia hongkongensis (strain DSM 17368 / CIP 108786 / JCM 12287 / NRRL B-23963 / UST20020801)</name>
    <dbReference type="NCBI Taxonomy" id="926562"/>
    <lineage>
        <taxon>Bacteria</taxon>
        <taxon>Pseudomonadati</taxon>
        <taxon>Bacteroidota</taxon>
        <taxon>Flavobacteriia</taxon>
        <taxon>Flavobacteriales</taxon>
        <taxon>Owenweeksiaceae</taxon>
        <taxon>Owenweeksia</taxon>
    </lineage>
</organism>
<dbReference type="PATRIC" id="fig|926562.3.peg.950"/>
<reference evidence="2 3" key="1">
    <citation type="journal article" date="2012" name="Stand. Genomic Sci.">
        <title>Genome sequence of the orange-pigmented seawater bacterium Owenweeksia hongkongensis type strain (UST20020801(T)).</title>
        <authorList>
            <person name="Riedel T."/>
            <person name="Held B."/>
            <person name="Nolan M."/>
            <person name="Lucas S."/>
            <person name="Lapidus A."/>
            <person name="Tice H."/>
            <person name="Del Rio T.G."/>
            <person name="Cheng J.F."/>
            <person name="Han C."/>
            <person name="Tapia R."/>
            <person name="Goodwin L.A."/>
            <person name="Pitluck S."/>
            <person name="Liolios K."/>
            <person name="Mavromatis K."/>
            <person name="Pagani I."/>
            <person name="Ivanova N."/>
            <person name="Mikhailova N."/>
            <person name="Pati A."/>
            <person name="Chen A."/>
            <person name="Palaniappan K."/>
            <person name="Rohde M."/>
            <person name="Tindall B.J."/>
            <person name="Detter J.C."/>
            <person name="Goker M."/>
            <person name="Woyke T."/>
            <person name="Bristow J."/>
            <person name="Eisen J.A."/>
            <person name="Markowitz V."/>
            <person name="Hugenholtz P."/>
            <person name="Klenk H.P."/>
            <person name="Kyrpides N.C."/>
        </authorList>
    </citation>
    <scope>NUCLEOTIDE SEQUENCE</scope>
    <source>
        <strain evidence="3">DSM 17368 / JCM 12287 / NRRL B-23963</strain>
    </source>
</reference>
<feature type="transmembrane region" description="Helical" evidence="1">
    <location>
        <begin position="64"/>
        <end position="83"/>
    </location>
</feature>
<feature type="transmembrane region" description="Helical" evidence="1">
    <location>
        <begin position="116"/>
        <end position="133"/>
    </location>
</feature>
<dbReference type="KEGG" id="oho:Oweho_0937"/>
<keyword evidence="1" id="KW-0472">Membrane</keyword>
<sequence length="289" mass="31797">MIWLLLCIASSTLIFVVFKLFTKYNINNLQAIVVNYFVAFTVGYLSSDFDFSIMDIGTKPWCTGSIVLGFLFITLFQLMALVSQKFGVSAVSIAVKMSLVIPVIAAVIFYDEEMTWIKIIGILCALAAVYFVTYKPEKVKGKIAYIFLPIILFIGSGFLDALINFIQAKSVPSGEHAYFASSTFLAAGFFGILFISYQTLKRKVSFHWKNILGGIALGIPNYGSIYFLLKALEIDSLESSVIFPINNVGIVALSVIVGKLFFKEHLSKINKAGIALALIAILLIALKTS</sequence>
<dbReference type="SUPFAM" id="SSF103481">
    <property type="entry name" value="Multidrug resistance efflux transporter EmrE"/>
    <property type="match status" value="2"/>
</dbReference>
<dbReference type="RefSeq" id="WP_014201308.1">
    <property type="nucleotide sequence ID" value="NC_016599.1"/>
</dbReference>
<dbReference type="Gene3D" id="1.10.3730.20">
    <property type="match status" value="1"/>
</dbReference>